<protein>
    <submittedName>
        <fullName evidence="3">ATP-dependent DNA helicase</fullName>
    </submittedName>
</protein>
<organism evidence="2 3">
    <name type="scientific">Panagrellus redivivus</name>
    <name type="common">Microworm</name>
    <dbReference type="NCBI Taxonomy" id="6233"/>
    <lineage>
        <taxon>Eukaryota</taxon>
        <taxon>Metazoa</taxon>
        <taxon>Ecdysozoa</taxon>
        <taxon>Nematoda</taxon>
        <taxon>Chromadorea</taxon>
        <taxon>Rhabditida</taxon>
        <taxon>Tylenchina</taxon>
        <taxon>Panagrolaimomorpha</taxon>
        <taxon>Panagrolaimoidea</taxon>
        <taxon>Panagrolaimidae</taxon>
        <taxon>Panagrellus</taxon>
    </lineage>
</organism>
<evidence type="ECO:0000313" key="3">
    <source>
        <dbReference type="WBParaSite" id="Pan_g14889.t1"/>
    </source>
</evidence>
<feature type="region of interest" description="Disordered" evidence="1">
    <location>
        <begin position="425"/>
        <end position="483"/>
    </location>
</feature>
<accession>A0A7E4V003</accession>
<dbReference type="WBParaSite" id="Pan_g14889.t1">
    <property type="protein sequence ID" value="Pan_g14889.t1"/>
    <property type="gene ID" value="Pan_g14889"/>
</dbReference>
<feature type="compositionally biased region" description="Basic and acidic residues" evidence="1">
    <location>
        <begin position="425"/>
        <end position="444"/>
    </location>
</feature>
<feature type="compositionally biased region" description="Basic residues" evidence="1">
    <location>
        <begin position="456"/>
        <end position="465"/>
    </location>
</feature>
<keyword evidence="2" id="KW-1185">Reference proteome</keyword>
<name>A0A7E4V003_PANRE</name>
<dbReference type="Proteomes" id="UP000492821">
    <property type="component" value="Unassembled WGS sequence"/>
</dbReference>
<feature type="compositionally biased region" description="Polar residues" evidence="1">
    <location>
        <begin position="470"/>
        <end position="483"/>
    </location>
</feature>
<evidence type="ECO:0000256" key="1">
    <source>
        <dbReference type="SAM" id="MobiDB-lite"/>
    </source>
</evidence>
<dbReference type="AlphaFoldDB" id="A0A7E4V003"/>
<reference evidence="3" key="2">
    <citation type="submission" date="2020-10" db="UniProtKB">
        <authorList>
            <consortium name="WormBaseParasite"/>
        </authorList>
    </citation>
    <scope>IDENTIFICATION</scope>
</reference>
<evidence type="ECO:0000313" key="2">
    <source>
        <dbReference type="Proteomes" id="UP000492821"/>
    </source>
</evidence>
<sequence>MSIHKVGVKSPTLQRLTSEETKVDDFHAPLNVTDKHLEQWFNIACDIYINLTDTRGAFNTTVCVPQIIATLELFAQTAALNCRNFIRSLIFPESSSQLLFNGSLSIYLEQWENSAHEAARPGSFTMQRRILVHPTFTKSYGFETFMTLKSLGTEVKIMYGNYLTEIAEWLRRACKIDGFPEKAAPISFWQMARRDQQTVNNQKCPIFIAASHFEFPIKSNVLDCERVYTTDFTPTSGMPIKVLSCKLYCNPLSPFKSVKIGEESMMITLPTSCENLNLYVIENCDVLDMKDANQLKKYITDCDKAKPNKDVTSIFLPCFFEFPARSTNIAQCLSCAVNHMDKLFQPDAFGDLAYDGGEPSAVTSTRTASNIQHYDYLELMRLPDTNTTIDIREDDHGNAHCITRPFCVIVWDNQRRLPLYLSRIGRPDRPKAEGDPDFHGEKPAPKKQRGFFDWFKRKKKKHNNHHIPSERTTVSKTTDMQFQ</sequence>
<proteinExistence type="predicted"/>
<reference evidence="2" key="1">
    <citation type="journal article" date="2013" name="Genetics">
        <title>The draft genome and transcriptome of Panagrellus redivivus are shaped by the harsh demands of a free-living lifestyle.</title>
        <authorList>
            <person name="Srinivasan J."/>
            <person name="Dillman A.R."/>
            <person name="Macchietto M.G."/>
            <person name="Heikkinen L."/>
            <person name="Lakso M."/>
            <person name="Fracchia K.M."/>
            <person name="Antoshechkin I."/>
            <person name="Mortazavi A."/>
            <person name="Wong G."/>
            <person name="Sternberg P.W."/>
        </authorList>
    </citation>
    <scope>NUCLEOTIDE SEQUENCE [LARGE SCALE GENOMIC DNA]</scope>
    <source>
        <strain evidence="2">MT8872</strain>
    </source>
</reference>